<evidence type="ECO:0000313" key="2">
    <source>
        <dbReference type="EMBL" id="RIA75470.1"/>
    </source>
</evidence>
<keyword evidence="1" id="KW-0472">Membrane</keyword>
<evidence type="ECO:0000313" key="3">
    <source>
        <dbReference type="Proteomes" id="UP000266506"/>
    </source>
</evidence>
<dbReference type="Proteomes" id="UP000266506">
    <property type="component" value="Unassembled WGS sequence"/>
</dbReference>
<dbReference type="AlphaFoldDB" id="A0A397RMA7"/>
<reference evidence="2 3" key="1">
    <citation type="submission" date="2018-08" db="EMBL/GenBank/DDBJ databases">
        <title>Genomic Encyclopedia of Archaeal and Bacterial Type Strains, Phase II (KMG-II): from individual species to whole genera.</title>
        <authorList>
            <person name="Goeker M."/>
        </authorList>
    </citation>
    <scope>NUCLEOTIDE SEQUENCE [LARGE SCALE GENOMIC DNA]</scope>
    <source>
        <strain evidence="2 3">ATCC 27112</strain>
    </source>
</reference>
<feature type="transmembrane region" description="Helical" evidence="1">
    <location>
        <begin position="104"/>
        <end position="125"/>
    </location>
</feature>
<name>A0A397RMA7_9MOLU</name>
<organism evidence="2 3">
    <name type="scientific">Anaeroplasma bactoclasticum</name>
    <dbReference type="NCBI Taxonomy" id="2088"/>
    <lineage>
        <taxon>Bacteria</taxon>
        <taxon>Bacillati</taxon>
        <taxon>Mycoplasmatota</taxon>
        <taxon>Mollicutes</taxon>
        <taxon>Anaeroplasmatales</taxon>
        <taxon>Anaeroplasmataceae</taxon>
        <taxon>Anaeroplasma</taxon>
    </lineage>
</organism>
<evidence type="ECO:0000256" key="1">
    <source>
        <dbReference type="SAM" id="Phobius"/>
    </source>
</evidence>
<dbReference type="EMBL" id="QXEV01000019">
    <property type="protein sequence ID" value="RIA75470.1"/>
    <property type="molecule type" value="Genomic_DNA"/>
</dbReference>
<feature type="transmembrane region" description="Helical" evidence="1">
    <location>
        <begin position="80"/>
        <end position="98"/>
    </location>
</feature>
<protein>
    <submittedName>
        <fullName evidence="2">Uncharacterized protein</fullName>
    </submittedName>
</protein>
<dbReference type="InParanoid" id="A0A397RMA7"/>
<sequence length="145" mass="15820">MKKIFIGILYILMLVMQFVYLLIPCIKSPDETVTALNNIMGATSSTGLPVIGLVFIFPAFVFTVLALCNEKAIFNFLRDVFGLFTGIFILASTTVLLARDYKLITGYFVPVIIGVCSLVILILGAKGVFEGIKNDSLKGNQASEE</sequence>
<proteinExistence type="predicted"/>
<comment type="caution">
    <text evidence="2">The sequence shown here is derived from an EMBL/GenBank/DDBJ whole genome shotgun (WGS) entry which is preliminary data.</text>
</comment>
<gene>
    <name evidence="2" type="ORF">EI71_01508</name>
</gene>
<keyword evidence="1" id="KW-0812">Transmembrane</keyword>
<accession>A0A397RMA7</accession>
<keyword evidence="3" id="KW-1185">Reference proteome</keyword>
<feature type="transmembrane region" description="Helical" evidence="1">
    <location>
        <begin position="46"/>
        <end position="68"/>
    </location>
</feature>
<feature type="transmembrane region" description="Helical" evidence="1">
    <location>
        <begin position="7"/>
        <end position="26"/>
    </location>
</feature>
<dbReference type="RefSeq" id="WP_119016621.1">
    <property type="nucleotide sequence ID" value="NZ_QXEV01000019.1"/>
</dbReference>
<keyword evidence="1" id="KW-1133">Transmembrane helix</keyword>